<feature type="compositionally biased region" description="Polar residues" evidence="1">
    <location>
        <begin position="21"/>
        <end position="36"/>
    </location>
</feature>
<evidence type="ECO:0000313" key="2">
    <source>
        <dbReference type="EMBL" id="VDP94226.1"/>
    </source>
</evidence>
<dbReference type="Pfam" id="PF05804">
    <property type="entry name" value="KAP"/>
    <property type="match status" value="2"/>
</dbReference>
<dbReference type="SUPFAM" id="SSF48371">
    <property type="entry name" value="ARM repeat"/>
    <property type="match status" value="1"/>
</dbReference>
<dbReference type="GO" id="GO:0005930">
    <property type="term" value="C:axoneme"/>
    <property type="evidence" value="ECO:0007669"/>
    <property type="project" value="TreeGrafter"/>
</dbReference>
<dbReference type="GO" id="GO:0007018">
    <property type="term" value="P:microtubule-based movement"/>
    <property type="evidence" value="ECO:0007669"/>
    <property type="project" value="TreeGrafter"/>
</dbReference>
<gene>
    <name evidence="2" type="ORF">ECPE_LOCUS16952</name>
</gene>
<sequence>MAKIVIEGDKHRSERNGLSPRPTQSAGAIGASSNSLKMGGGSRESKRPETSYTAQTRRTLDTNEFVFDNKIRMLCHGRSRTSINEDLEDNEYDGDKIDELEKLHGLNSSDEDFVLECLGCLANLNLKDLDFSRVLTELNLLNWIRETLTTLATSDRRASSAGYKAHLPLPSDLMSNASVLPCFRVHCEDDVILETTRLVGTVCQDCAAAKLVVDADLIPILIQLLNEAPAYLIDLMHDKNNEVRRLCDISLDIISDFDSNWGTRIQADRFRWHNSQWLEMIESANNPTVIGTDPTTEAVIAAALAAASRSRAKCRRGIRKGAGDQDENESEPDEEDSLELRDDSPDFDEPGSGPFGMGLDIDDAAAFLMSLGPHSTRKGSAESDDRMDYMKQLDFLYPAGNVL</sequence>
<dbReference type="OrthoDB" id="6266739at2759"/>
<dbReference type="Gene3D" id="1.25.10.10">
    <property type="entry name" value="Leucine-rich Repeat Variant"/>
    <property type="match status" value="1"/>
</dbReference>
<reference evidence="2 3" key="1">
    <citation type="submission" date="2018-11" db="EMBL/GenBank/DDBJ databases">
        <authorList>
            <consortium name="Pathogen Informatics"/>
        </authorList>
    </citation>
    <scope>NUCLEOTIDE SEQUENCE [LARGE SCALE GENOMIC DNA]</scope>
    <source>
        <strain evidence="2 3">Egypt</strain>
    </source>
</reference>
<proteinExistence type="predicted"/>
<evidence type="ECO:0000313" key="3">
    <source>
        <dbReference type="Proteomes" id="UP000272942"/>
    </source>
</evidence>
<keyword evidence="3" id="KW-1185">Reference proteome</keyword>
<dbReference type="InterPro" id="IPR008658">
    <property type="entry name" value="KAP3"/>
</dbReference>
<feature type="compositionally biased region" description="Basic and acidic residues" evidence="1">
    <location>
        <begin position="1"/>
        <end position="15"/>
    </location>
</feature>
<organism evidence="2 3">
    <name type="scientific">Echinostoma caproni</name>
    <dbReference type="NCBI Taxonomy" id="27848"/>
    <lineage>
        <taxon>Eukaryota</taxon>
        <taxon>Metazoa</taxon>
        <taxon>Spiralia</taxon>
        <taxon>Lophotrochozoa</taxon>
        <taxon>Platyhelminthes</taxon>
        <taxon>Trematoda</taxon>
        <taxon>Digenea</taxon>
        <taxon>Plagiorchiida</taxon>
        <taxon>Echinostomata</taxon>
        <taxon>Echinostomatoidea</taxon>
        <taxon>Echinostomatidae</taxon>
        <taxon>Echinostoma</taxon>
    </lineage>
</organism>
<dbReference type="GO" id="GO:0044782">
    <property type="term" value="P:cilium organization"/>
    <property type="evidence" value="ECO:0007669"/>
    <property type="project" value="TreeGrafter"/>
</dbReference>
<dbReference type="PANTHER" id="PTHR15605">
    <property type="entry name" value="KINESIN-ASSOCIATED PROTEINS"/>
    <property type="match status" value="1"/>
</dbReference>
<dbReference type="InterPro" id="IPR016024">
    <property type="entry name" value="ARM-type_fold"/>
</dbReference>
<feature type="region of interest" description="Disordered" evidence="1">
    <location>
        <begin position="1"/>
        <end position="55"/>
    </location>
</feature>
<evidence type="ECO:0000256" key="1">
    <source>
        <dbReference type="SAM" id="MobiDB-lite"/>
    </source>
</evidence>
<dbReference type="InterPro" id="IPR011989">
    <property type="entry name" value="ARM-like"/>
</dbReference>
<feature type="region of interest" description="Disordered" evidence="1">
    <location>
        <begin position="316"/>
        <end position="356"/>
    </location>
</feature>
<feature type="compositionally biased region" description="Acidic residues" evidence="1">
    <location>
        <begin position="324"/>
        <end position="337"/>
    </location>
</feature>
<dbReference type="SMART" id="SM01297">
    <property type="entry name" value="KAP"/>
    <property type="match status" value="1"/>
</dbReference>
<dbReference type="Proteomes" id="UP000272942">
    <property type="component" value="Unassembled WGS sequence"/>
</dbReference>
<dbReference type="GO" id="GO:0016939">
    <property type="term" value="C:kinesin II complex"/>
    <property type="evidence" value="ECO:0007669"/>
    <property type="project" value="TreeGrafter"/>
</dbReference>
<dbReference type="GO" id="GO:0035869">
    <property type="term" value="C:ciliary transition zone"/>
    <property type="evidence" value="ECO:0007669"/>
    <property type="project" value="TreeGrafter"/>
</dbReference>
<dbReference type="AlphaFoldDB" id="A0A3P8LDW9"/>
<protein>
    <submittedName>
        <fullName evidence="2">Uncharacterized protein</fullName>
    </submittedName>
</protein>
<accession>A0A3P8LDW9</accession>
<dbReference type="EMBL" id="UZAN01066693">
    <property type="protein sequence ID" value="VDP94226.1"/>
    <property type="molecule type" value="Genomic_DNA"/>
</dbReference>
<name>A0A3P8LDW9_9TREM</name>
<dbReference type="PANTHER" id="PTHR15605:SF2">
    <property type="entry name" value="KINESIN-ASSOCIATED PROTEIN 3"/>
    <property type="match status" value="1"/>
</dbReference>
<dbReference type="GO" id="GO:0019894">
    <property type="term" value="F:kinesin binding"/>
    <property type="evidence" value="ECO:0007669"/>
    <property type="project" value="InterPro"/>
</dbReference>